<organism evidence="3 5">
    <name type="scientific">Halapricum hydrolyticum</name>
    <dbReference type="NCBI Taxonomy" id="2979991"/>
    <lineage>
        <taxon>Archaea</taxon>
        <taxon>Methanobacteriati</taxon>
        <taxon>Methanobacteriota</taxon>
        <taxon>Stenosarchaea group</taxon>
        <taxon>Halobacteria</taxon>
        <taxon>Halobacteriales</taxon>
        <taxon>Haloarculaceae</taxon>
        <taxon>Halapricum</taxon>
    </lineage>
</organism>
<evidence type="ECO:0000313" key="5">
    <source>
        <dbReference type="Proteomes" id="UP001209746"/>
    </source>
</evidence>
<evidence type="ECO:0000313" key="4">
    <source>
        <dbReference type="Proteomes" id="UP001208186"/>
    </source>
</evidence>
<dbReference type="Proteomes" id="UP001208186">
    <property type="component" value="Unassembled WGS sequence"/>
</dbReference>
<comment type="caution">
    <text evidence="3">The sequence shown here is derived from an EMBL/GenBank/DDBJ whole genome shotgun (WGS) entry which is preliminary data.</text>
</comment>
<dbReference type="AlphaFoldDB" id="A0AAE3IDL0"/>
<keyword evidence="1" id="KW-1133">Transmembrane helix</keyword>
<keyword evidence="4" id="KW-1185">Reference proteome</keyword>
<evidence type="ECO:0000313" key="3">
    <source>
        <dbReference type="EMBL" id="MCU4728638.1"/>
    </source>
</evidence>
<sequence length="72" mass="8014">MNLAALVLGIFLIALAVYTASDPLSRARPWVAFKDIERAPQWAKDKQRTRAWLYSYAVGLMGVFFVALGLAL</sequence>
<gene>
    <name evidence="3" type="ORF">OB914_16955</name>
    <name evidence="2" type="ORF">OB916_16815</name>
</gene>
<dbReference type="RefSeq" id="WP_315910448.1">
    <property type="nucleotide sequence ID" value="NZ_JAOPKC010000042.1"/>
</dbReference>
<evidence type="ECO:0000256" key="1">
    <source>
        <dbReference type="SAM" id="Phobius"/>
    </source>
</evidence>
<keyword evidence="1" id="KW-0472">Membrane</keyword>
<dbReference type="EMBL" id="JAOPKC010000042">
    <property type="protein sequence ID" value="MCU4719702.1"/>
    <property type="molecule type" value="Genomic_DNA"/>
</dbReference>
<accession>A0AAE3IDL0</accession>
<dbReference type="Proteomes" id="UP001209746">
    <property type="component" value="Unassembled WGS sequence"/>
</dbReference>
<evidence type="ECO:0000313" key="2">
    <source>
        <dbReference type="EMBL" id="MCU4719702.1"/>
    </source>
</evidence>
<keyword evidence="1" id="KW-0812">Transmembrane</keyword>
<dbReference type="EMBL" id="JAOPKD010000040">
    <property type="protein sequence ID" value="MCU4728638.1"/>
    <property type="molecule type" value="Genomic_DNA"/>
</dbReference>
<feature type="transmembrane region" description="Helical" evidence="1">
    <location>
        <begin position="51"/>
        <end position="71"/>
    </location>
</feature>
<protein>
    <submittedName>
        <fullName evidence="3">Uncharacterized protein</fullName>
    </submittedName>
</protein>
<name>A0AAE3IDL0_9EURY</name>
<reference evidence="3" key="1">
    <citation type="submission" date="2023-02" db="EMBL/GenBank/DDBJ databases">
        <title>Enrichment on poylsaccharides allowed isolation of novel metabolic and taxonomic groups of Haloarchaea.</title>
        <authorList>
            <person name="Sorokin D.Y."/>
            <person name="Elcheninov A.G."/>
            <person name="Khizhniak T.V."/>
            <person name="Kolganova T.V."/>
            <person name="Kublanov I.V."/>
        </authorList>
    </citation>
    <scope>NUCLEOTIDE SEQUENCE</scope>
    <source>
        <strain evidence="2 4">HArc-curdl5-1</strain>
        <strain evidence="3">HArc-curdl7</strain>
    </source>
</reference>
<proteinExistence type="predicted"/>